<evidence type="ECO:0000313" key="2">
    <source>
        <dbReference type="Proteomes" id="UP000001798"/>
    </source>
</evidence>
<sequence>MDNNKRILRSSVLTTHTTDSLPSKPIANLEQPVRFISNKSSQTTPRTNEKILLIPRSSTLRGLNQAELTLLRKKQSRLKATALSTLKDLPSGIHVRNLLASALIFAQYEAGTAVCIDPAGWIITCSHCIGETEKEWKAKPRQWLLYYTGLAIEVECRAWDQKRDLALLKVVTMEIGDDMIENTIPEFSFVKLAVQPPKQKISIICIGQPGSDDLESSGSRKTKYNLVEVSEGSFCGMIHGQDPHENSEIGSLKHDAWTYWGHSGAPLVRADDGLLIGLHSSWDENTAMRHGVPLVAMRGFLEECLPSTMGLGGIET</sequence>
<dbReference type="AlphaFoldDB" id="A0A384J4C8"/>
<dbReference type="OrthoDB" id="4217619at2759"/>
<dbReference type="RefSeq" id="XP_001555625.1">
    <property type="nucleotide sequence ID" value="XM_001555575.2"/>
</dbReference>
<accession>A0A384J4C8</accession>
<dbReference type="OMA" id="DAWTYWG"/>
<evidence type="ECO:0008006" key="3">
    <source>
        <dbReference type="Google" id="ProtNLM"/>
    </source>
</evidence>
<dbReference type="Proteomes" id="UP000001798">
    <property type="component" value="Chromosome 1"/>
</dbReference>
<gene>
    <name evidence="1" type="ORF">BCIN_01g01580</name>
</gene>
<dbReference type="VEuPathDB" id="FungiDB:Bcin01g01580"/>
<evidence type="ECO:0000313" key="1">
    <source>
        <dbReference type="EMBL" id="ATZ45362.1"/>
    </source>
</evidence>
<dbReference type="SUPFAM" id="SSF50494">
    <property type="entry name" value="Trypsin-like serine proteases"/>
    <property type="match status" value="1"/>
</dbReference>
<name>A0A384J4C8_BOTFB</name>
<proteinExistence type="predicted"/>
<reference evidence="1 2" key="2">
    <citation type="journal article" date="2012" name="Eukaryot. Cell">
        <title>Genome update of Botrytis cinerea strains B05.10 and T4.</title>
        <authorList>
            <person name="Staats M."/>
            <person name="van Kan J.A."/>
        </authorList>
    </citation>
    <scope>NUCLEOTIDE SEQUENCE [LARGE SCALE GENOMIC DNA]</scope>
    <source>
        <strain evidence="1 2">B05.10</strain>
    </source>
</reference>
<keyword evidence="2" id="KW-1185">Reference proteome</keyword>
<dbReference type="GeneID" id="5436193"/>
<dbReference type="Gene3D" id="2.40.10.120">
    <property type="match status" value="1"/>
</dbReference>
<dbReference type="KEGG" id="bfu:BCIN_01g01580"/>
<organism evidence="1 2">
    <name type="scientific">Botryotinia fuckeliana (strain B05.10)</name>
    <name type="common">Noble rot fungus</name>
    <name type="synonym">Botrytis cinerea</name>
    <dbReference type="NCBI Taxonomy" id="332648"/>
    <lineage>
        <taxon>Eukaryota</taxon>
        <taxon>Fungi</taxon>
        <taxon>Dikarya</taxon>
        <taxon>Ascomycota</taxon>
        <taxon>Pezizomycotina</taxon>
        <taxon>Leotiomycetes</taxon>
        <taxon>Helotiales</taxon>
        <taxon>Sclerotiniaceae</taxon>
        <taxon>Botrytis</taxon>
    </lineage>
</organism>
<protein>
    <recommendedName>
        <fullName evidence="3">AT hook domain-containing protein family protein</fullName>
    </recommendedName>
</protein>
<dbReference type="EMBL" id="CP009805">
    <property type="protein sequence ID" value="ATZ45362.1"/>
    <property type="molecule type" value="Genomic_DNA"/>
</dbReference>
<reference evidence="1 2" key="3">
    <citation type="journal article" date="2017" name="Mol. Plant Pathol.">
        <title>A gapless genome sequence of the fungus Botrytis cinerea.</title>
        <authorList>
            <person name="Van Kan J.A."/>
            <person name="Stassen J.H."/>
            <person name="Mosbach A."/>
            <person name="Van Der Lee T.A."/>
            <person name="Faino L."/>
            <person name="Farmer A.D."/>
            <person name="Papasotiriou D.G."/>
            <person name="Zhou S."/>
            <person name="Seidl M.F."/>
            <person name="Cottam E."/>
            <person name="Edel D."/>
            <person name="Hahn M."/>
            <person name="Schwartz D.C."/>
            <person name="Dietrich R.A."/>
            <person name="Widdison S."/>
            <person name="Scalliet G."/>
        </authorList>
    </citation>
    <scope>NUCLEOTIDE SEQUENCE [LARGE SCALE GENOMIC DNA]</scope>
    <source>
        <strain evidence="1 2">B05.10</strain>
    </source>
</reference>
<dbReference type="InterPro" id="IPR009003">
    <property type="entry name" value="Peptidase_S1_PA"/>
</dbReference>
<reference evidence="1 2" key="1">
    <citation type="journal article" date="2011" name="PLoS Genet.">
        <title>Genomic analysis of the necrotrophic fungal pathogens Sclerotinia sclerotiorum and Botrytis cinerea.</title>
        <authorList>
            <person name="Amselem J."/>
            <person name="Cuomo C.A."/>
            <person name="van Kan J.A."/>
            <person name="Viaud M."/>
            <person name="Benito E.P."/>
            <person name="Couloux A."/>
            <person name="Coutinho P.M."/>
            <person name="de Vries R.P."/>
            <person name="Dyer P.S."/>
            <person name="Fillinger S."/>
            <person name="Fournier E."/>
            <person name="Gout L."/>
            <person name="Hahn M."/>
            <person name="Kohn L."/>
            <person name="Lapalu N."/>
            <person name="Plummer K.M."/>
            <person name="Pradier J.M."/>
            <person name="Quevillon E."/>
            <person name="Sharon A."/>
            <person name="Simon A."/>
            <person name="ten Have A."/>
            <person name="Tudzynski B."/>
            <person name="Tudzynski P."/>
            <person name="Wincker P."/>
            <person name="Andrew M."/>
            <person name="Anthouard V."/>
            <person name="Beever R.E."/>
            <person name="Beffa R."/>
            <person name="Benoit I."/>
            <person name="Bouzid O."/>
            <person name="Brault B."/>
            <person name="Chen Z."/>
            <person name="Choquer M."/>
            <person name="Collemare J."/>
            <person name="Cotton P."/>
            <person name="Danchin E.G."/>
            <person name="Da Silva C."/>
            <person name="Gautier A."/>
            <person name="Giraud C."/>
            <person name="Giraud T."/>
            <person name="Gonzalez C."/>
            <person name="Grossetete S."/>
            <person name="Guldener U."/>
            <person name="Henrissat B."/>
            <person name="Howlett B.J."/>
            <person name="Kodira C."/>
            <person name="Kretschmer M."/>
            <person name="Lappartient A."/>
            <person name="Leroch M."/>
            <person name="Levis C."/>
            <person name="Mauceli E."/>
            <person name="Neuveglise C."/>
            <person name="Oeser B."/>
            <person name="Pearson M."/>
            <person name="Poulain J."/>
            <person name="Poussereau N."/>
            <person name="Quesneville H."/>
            <person name="Rascle C."/>
            <person name="Schumacher J."/>
            <person name="Segurens B."/>
            <person name="Sexton A."/>
            <person name="Silva E."/>
            <person name="Sirven C."/>
            <person name="Soanes D.M."/>
            <person name="Talbot N.J."/>
            <person name="Templeton M."/>
            <person name="Yandava C."/>
            <person name="Yarden O."/>
            <person name="Zeng Q."/>
            <person name="Rollins J.A."/>
            <person name="Lebrun M.H."/>
            <person name="Dickman M."/>
        </authorList>
    </citation>
    <scope>NUCLEOTIDE SEQUENCE [LARGE SCALE GENOMIC DNA]</scope>
    <source>
        <strain evidence="1 2">B05.10</strain>
    </source>
</reference>
<dbReference type="Pfam" id="PF13365">
    <property type="entry name" value="Trypsin_2"/>
    <property type="match status" value="1"/>
</dbReference>